<dbReference type="CDD" id="cd05120">
    <property type="entry name" value="APH_ChoK_like"/>
    <property type="match status" value="1"/>
</dbReference>
<dbReference type="GeneID" id="41999724"/>
<gene>
    <name evidence="2" type="ORF">FIESC28_10295</name>
</gene>
<dbReference type="SUPFAM" id="SSF56112">
    <property type="entry name" value="Protein kinase-like (PK-like)"/>
    <property type="match status" value="1"/>
</dbReference>
<dbReference type="Gene3D" id="3.90.1200.10">
    <property type="match status" value="1"/>
</dbReference>
<dbReference type="Proteomes" id="UP000253153">
    <property type="component" value="Unassembled WGS sequence"/>
</dbReference>
<accession>A0A366QTM3</accession>
<evidence type="ECO:0000313" key="2">
    <source>
        <dbReference type="EMBL" id="RBR08261.1"/>
    </source>
</evidence>
<dbReference type="InterPro" id="IPR002575">
    <property type="entry name" value="Aminoglycoside_PTrfase"/>
</dbReference>
<name>A0A366QTM3_9HYPO</name>
<sequence length="293" mass="33261">MATNNSQSPSGQTIFKTFHDSSFFRESRAPALPSPAEIRRLNEAAGDFRAFYRDRTNPVIIPELGLVVKYGTEVTLSELEAQLLVREKLGDKVPVPEVFAWAEDDEQGFIYMALIEGDTLQSRFKDMNEEERVGVCAELRLMTEAWRGLSQDASEPYVGSVGKRPVLDYYATTRRGAVGPYDGPDAVRDFHARCNIGIEERFHICFTHNDLCPPNILISKGPYPKVVGIIDYGQAGWYPSYWEYMKATRVGHLQEFFGTELYAEWVAKYLPMFLDPVADNISQAWGLFYIRSI</sequence>
<proteinExistence type="predicted"/>
<dbReference type="RefSeq" id="XP_031011514.1">
    <property type="nucleotide sequence ID" value="XM_031164428.1"/>
</dbReference>
<keyword evidence="3" id="KW-1185">Reference proteome</keyword>
<feature type="domain" description="Aminoglycoside phosphotransferase" evidence="1">
    <location>
        <begin position="79"/>
        <end position="270"/>
    </location>
</feature>
<protein>
    <recommendedName>
        <fullName evidence="1">Aminoglycoside phosphotransferase domain-containing protein</fullName>
    </recommendedName>
</protein>
<evidence type="ECO:0000313" key="3">
    <source>
        <dbReference type="Proteomes" id="UP000253153"/>
    </source>
</evidence>
<dbReference type="Pfam" id="PF01636">
    <property type="entry name" value="APH"/>
    <property type="match status" value="1"/>
</dbReference>
<dbReference type="AlphaFoldDB" id="A0A366QTM3"/>
<comment type="caution">
    <text evidence="2">The sequence shown here is derived from an EMBL/GenBank/DDBJ whole genome shotgun (WGS) entry which is preliminary data.</text>
</comment>
<evidence type="ECO:0000259" key="1">
    <source>
        <dbReference type="Pfam" id="PF01636"/>
    </source>
</evidence>
<dbReference type="EMBL" id="QKXC01000290">
    <property type="protein sequence ID" value="RBR08261.1"/>
    <property type="molecule type" value="Genomic_DNA"/>
</dbReference>
<dbReference type="PANTHER" id="PTHR21310:SF54">
    <property type="entry name" value="AMINOGLYCOSIDE PHOSPHOTRANSFERASE DOMAIN-CONTAINING PROTEIN"/>
    <property type="match status" value="1"/>
</dbReference>
<organism evidence="2 3">
    <name type="scientific">Fusarium coffeatum</name>
    <dbReference type="NCBI Taxonomy" id="231269"/>
    <lineage>
        <taxon>Eukaryota</taxon>
        <taxon>Fungi</taxon>
        <taxon>Dikarya</taxon>
        <taxon>Ascomycota</taxon>
        <taxon>Pezizomycotina</taxon>
        <taxon>Sordariomycetes</taxon>
        <taxon>Hypocreomycetidae</taxon>
        <taxon>Hypocreales</taxon>
        <taxon>Nectriaceae</taxon>
        <taxon>Fusarium</taxon>
        <taxon>Fusarium incarnatum-equiseti species complex</taxon>
    </lineage>
</organism>
<dbReference type="PANTHER" id="PTHR21310">
    <property type="entry name" value="AMINOGLYCOSIDE PHOSPHOTRANSFERASE-RELATED-RELATED"/>
    <property type="match status" value="1"/>
</dbReference>
<dbReference type="OrthoDB" id="5404599at2759"/>
<dbReference type="InterPro" id="IPR051678">
    <property type="entry name" value="AGP_Transferase"/>
</dbReference>
<reference evidence="2 3" key="1">
    <citation type="submission" date="2018-06" db="EMBL/GenBank/DDBJ databases">
        <title>Fusarium incarnatum-equiseti species complex species 28.</title>
        <authorList>
            <person name="Gardiner D.M."/>
        </authorList>
    </citation>
    <scope>NUCLEOTIDE SEQUENCE [LARGE SCALE GENOMIC DNA]</scope>
    <source>
        <strain evidence="2 3">FIESC_28</strain>
    </source>
</reference>
<dbReference type="InterPro" id="IPR011009">
    <property type="entry name" value="Kinase-like_dom_sf"/>
</dbReference>